<gene>
    <name evidence="2" type="ORF">BFW38_01150</name>
</gene>
<comment type="caution">
    <text evidence="2">The sequence shown here is derived from an EMBL/GenBank/DDBJ whole genome shotgun (WGS) entry which is preliminary data.</text>
</comment>
<evidence type="ECO:0000313" key="2">
    <source>
        <dbReference type="EMBL" id="ODC02352.1"/>
    </source>
</evidence>
<keyword evidence="3" id="KW-1185">Reference proteome</keyword>
<dbReference type="InterPro" id="IPR022742">
    <property type="entry name" value="Hydrolase_4"/>
</dbReference>
<proteinExistence type="predicted"/>
<dbReference type="EMBL" id="MDTQ01000001">
    <property type="protein sequence ID" value="ODC02352.1"/>
    <property type="molecule type" value="Genomic_DNA"/>
</dbReference>
<evidence type="ECO:0000313" key="3">
    <source>
        <dbReference type="Proteomes" id="UP000094291"/>
    </source>
</evidence>
<dbReference type="AlphaFoldDB" id="A0A1E2V673"/>
<dbReference type="Gene3D" id="3.40.50.1820">
    <property type="entry name" value="alpha/beta hydrolase"/>
    <property type="match status" value="1"/>
</dbReference>
<accession>A0A1E2V673</accession>
<dbReference type="PANTHER" id="PTHR12277">
    <property type="entry name" value="ALPHA/BETA HYDROLASE DOMAIN-CONTAINING PROTEIN"/>
    <property type="match status" value="1"/>
</dbReference>
<dbReference type="SUPFAM" id="SSF53474">
    <property type="entry name" value="alpha/beta-Hydrolases"/>
    <property type="match status" value="1"/>
</dbReference>
<organism evidence="2 3">
    <name type="scientific">Terasakiispira papahanaumokuakeensis</name>
    <dbReference type="NCBI Taxonomy" id="197479"/>
    <lineage>
        <taxon>Bacteria</taxon>
        <taxon>Pseudomonadati</taxon>
        <taxon>Pseudomonadota</taxon>
        <taxon>Gammaproteobacteria</taxon>
        <taxon>Oceanospirillales</taxon>
        <taxon>Terasakiispira</taxon>
    </lineage>
</organism>
<dbReference type="PANTHER" id="PTHR12277:SF81">
    <property type="entry name" value="PROTEIN ABHD13"/>
    <property type="match status" value="1"/>
</dbReference>
<name>A0A1E2V673_9GAMM</name>
<dbReference type="Proteomes" id="UP000094291">
    <property type="component" value="Unassembled WGS sequence"/>
</dbReference>
<feature type="domain" description="Serine aminopeptidase S33" evidence="1">
    <location>
        <begin position="56"/>
        <end position="164"/>
    </location>
</feature>
<evidence type="ECO:0000259" key="1">
    <source>
        <dbReference type="Pfam" id="PF12146"/>
    </source>
</evidence>
<dbReference type="Pfam" id="PF12146">
    <property type="entry name" value="Hydrolase_4"/>
    <property type="match status" value="1"/>
</dbReference>
<protein>
    <recommendedName>
        <fullName evidence="1">Serine aminopeptidase S33 domain-containing protein</fullName>
    </recommendedName>
</protein>
<sequence>MLSFLSGCSSLFYWPESKWVRTPDDVGLTFQTLDFESTDGTPLSGWWLPAQNGEPALGVVLHLHGNAENISTHFGNVYWLAEQGWHVMEFDYRGFGHSQGSPDIIGVHRDARAALALAAQRAEALGLPLIVFGQSIGGATAITVLGRAPEAQYVRGVLIDSAFSSYRDIAREKLGDIWLTWPFQYPLSWLFSDDLSPIRYVDRISPTPLVLVASRDDTVVPAHHSERLFEKAHSPVALWLLDDHRHIVFPSTLVGRRKISALFQCWAATPQPQGECIQQADQESGTRVLGSEVR</sequence>
<dbReference type="STRING" id="197479.BFW38_01150"/>
<reference evidence="2 3" key="1">
    <citation type="submission" date="2016-08" db="EMBL/GenBank/DDBJ databases">
        <authorList>
            <person name="Seilhamer J.J."/>
        </authorList>
    </citation>
    <scope>NUCLEOTIDE SEQUENCE [LARGE SCALE GENOMIC DNA]</scope>
    <source>
        <strain evidence="2 3">PH27A</strain>
    </source>
</reference>
<dbReference type="InterPro" id="IPR029058">
    <property type="entry name" value="AB_hydrolase_fold"/>
</dbReference>